<dbReference type="OMA" id="KICSEWT"/>
<feature type="region of interest" description="Disordered" evidence="1">
    <location>
        <begin position="25"/>
        <end position="45"/>
    </location>
</feature>
<accession>C1MZB4</accession>
<dbReference type="KEGG" id="mpp:MICPUCDRAFT_63338"/>
<proteinExistence type="predicted"/>
<evidence type="ECO:0000256" key="1">
    <source>
        <dbReference type="SAM" id="MobiDB-lite"/>
    </source>
</evidence>
<sequence length="431" mass="45908">MAHVFVLGAALTGTIVVRVKKKLDNGGKKNENLSPEEREKRAKDASARVAGIEALLRDAQSKLQTTESMAAENQKKFEQLVTEKNAVERMLEEMERKKEAAEEAAIAAQEDGARLYDENNQLMDKVTTLHSARAADHASRAVTTRKWRNELATFEEKTPEDFLNELLTLVKDMDNDVEIELMDAETAAKCASGGIRLARGEELSLCDEWTHNPTLAMARPDKLARLASKTTIPSSDANGASASFEAQVDVVARKAKENAAAIKKAGASGVEVKITSPMGASKRRAALGAVDANVVAAALAASADASVSKPSVSKPSPLPKPVADALIEPHYVDCTPSHSPATSPMRAKLSGNTRAERVLMWGGAGDKGKAKAGFSASASVDVRSLFNGSTGTSTPRTKKAAQKHVMAAAGFDVFSDFDDVAPVRRELVASE</sequence>
<dbReference type="AlphaFoldDB" id="C1MZB4"/>
<gene>
    <name evidence="2" type="ORF">MICPUCDRAFT_63338</name>
</gene>
<dbReference type="Proteomes" id="UP000001876">
    <property type="component" value="Unassembled WGS sequence"/>
</dbReference>
<reference evidence="2 3" key="1">
    <citation type="journal article" date="2009" name="Science">
        <title>Green evolution and dynamic adaptations revealed by genomes of the marine picoeukaryotes Micromonas.</title>
        <authorList>
            <person name="Worden A.Z."/>
            <person name="Lee J.H."/>
            <person name="Mock T."/>
            <person name="Rouze P."/>
            <person name="Simmons M.P."/>
            <person name="Aerts A.L."/>
            <person name="Allen A.E."/>
            <person name="Cuvelier M.L."/>
            <person name="Derelle E."/>
            <person name="Everett M.V."/>
            <person name="Foulon E."/>
            <person name="Grimwood J."/>
            <person name="Gundlach H."/>
            <person name="Henrissat B."/>
            <person name="Napoli C."/>
            <person name="McDonald S.M."/>
            <person name="Parker M.S."/>
            <person name="Rombauts S."/>
            <person name="Salamov A."/>
            <person name="Von Dassow P."/>
            <person name="Badger J.H."/>
            <person name="Coutinho P.M."/>
            <person name="Demir E."/>
            <person name="Dubchak I."/>
            <person name="Gentemann C."/>
            <person name="Eikrem W."/>
            <person name="Gready J.E."/>
            <person name="John U."/>
            <person name="Lanier W."/>
            <person name="Lindquist E.A."/>
            <person name="Lucas S."/>
            <person name="Mayer K.F."/>
            <person name="Moreau H."/>
            <person name="Not F."/>
            <person name="Otillar R."/>
            <person name="Panaud O."/>
            <person name="Pangilinan J."/>
            <person name="Paulsen I."/>
            <person name="Piegu B."/>
            <person name="Poliakov A."/>
            <person name="Robbens S."/>
            <person name="Schmutz J."/>
            <person name="Toulza E."/>
            <person name="Wyss T."/>
            <person name="Zelensky A."/>
            <person name="Zhou K."/>
            <person name="Armbrust E.V."/>
            <person name="Bhattacharya D."/>
            <person name="Goodenough U.W."/>
            <person name="Van de Peer Y."/>
            <person name="Grigoriev I.V."/>
        </authorList>
    </citation>
    <scope>NUCLEOTIDE SEQUENCE [LARGE SCALE GENOMIC DNA]</scope>
    <source>
        <strain evidence="2 3">CCMP1545</strain>
    </source>
</reference>
<dbReference type="EMBL" id="GG663743">
    <property type="protein sequence ID" value="EEH54578.1"/>
    <property type="molecule type" value="Genomic_DNA"/>
</dbReference>
<evidence type="ECO:0000313" key="2">
    <source>
        <dbReference type="EMBL" id="EEH54578.1"/>
    </source>
</evidence>
<dbReference type="RefSeq" id="XP_003060928.1">
    <property type="nucleotide sequence ID" value="XM_003060882.1"/>
</dbReference>
<dbReference type="OrthoDB" id="498936at2759"/>
<dbReference type="GeneID" id="9686625"/>
<protein>
    <submittedName>
        <fullName evidence="2">Predicted protein</fullName>
    </submittedName>
</protein>
<evidence type="ECO:0000313" key="3">
    <source>
        <dbReference type="Proteomes" id="UP000001876"/>
    </source>
</evidence>
<keyword evidence="3" id="KW-1185">Reference proteome</keyword>
<organism evidence="3">
    <name type="scientific">Micromonas pusilla (strain CCMP1545)</name>
    <name type="common">Picoplanktonic green alga</name>
    <dbReference type="NCBI Taxonomy" id="564608"/>
    <lineage>
        <taxon>Eukaryota</taxon>
        <taxon>Viridiplantae</taxon>
        <taxon>Chlorophyta</taxon>
        <taxon>Mamiellophyceae</taxon>
        <taxon>Mamiellales</taxon>
        <taxon>Mamiellaceae</taxon>
        <taxon>Micromonas</taxon>
    </lineage>
</organism>
<name>C1MZB4_MICPC</name>